<dbReference type="Proteomes" id="UP000812440">
    <property type="component" value="Chromosome 5"/>
</dbReference>
<organism evidence="6 7">
    <name type="scientific">Hymenochirus boettgeri</name>
    <name type="common">Congo dwarf clawed frog</name>
    <dbReference type="NCBI Taxonomy" id="247094"/>
    <lineage>
        <taxon>Eukaryota</taxon>
        <taxon>Metazoa</taxon>
        <taxon>Chordata</taxon>
        <taxon>Craniata</taxon>
        <taxon>Vertebrata</taxon>
        <taxon>Euteleostomi</taxon>
        <taxon>Amphibia</taxon>
        <taxon>Batrachia</taxon>
        <taxon>Anura</taxon>
        <taxon>Pipoidea</taxon>
        <taxon>Pipidae</taxon>
        <taxon>Pipinae</taxon>
        <taxon>Hymenochirus</taxon>
    </lineage>
</organism>
<evidence type="ECO:0000313" key="7">
    <source>
        <dbReference type="Proteomes" id="UP000812440"/>
    </source>
</evidence>
<keyword evidence="3" id="KW-0963">Cytoplasm</keyword>
<dbReference type="GO" id="GO:0005737">
    <property type="term" value="C:cytoplasm"/>
    <property type="evidence" value="ECO:0007669"/>
    <property type="project" value="UniProtKB-SubCell"/>
</dbReference>
<comment type="similarity">
    <text evidence="2">Belongs to the MLF family.</text>
</comment>
<dbReference type="AlphaFoldDB" id="A0A8T2JPA4"/>
<keyword evidence="4" id="KW-0597">Phosphoprotein</keyword>
<reference evidence="6" key="1">
    <citation type="thesis" date="2020" institute="ProQuest LLC" country="789 East Eisenhower Parkway, Ann Arbor, MI, USA">
        <title>Comparative Genomics and Chromosome Evolution.</title>
        <authorList>
            <person name="Mudd A.B."/>
        </authorList>
    </citation>
    <scope>NUCLEOTIDE SEQUENCE</scope>
    <source>
        <strain evidence="6">Female2</strain>
        <tissue evidence="6">Blood</tissue>
    </source>
</reference>
<evidence type="ECO:0000256" key="4">
    <source>
        <dbReference type="ARBA" id="ARBA00022553"/>
    </source>
</evidence>
<proteinExistence type="inferred from homology"/>
<evidence type="ECO:0000256" key="2">
    <source>
        <dbReference type="ARBA" id="ARBA00008332"/>
    </source>
</evidence>
<dbReference type="OrthoDB" id="8707547at2759"/>
<dbReference type="EMBL" id="JAACNH010000004">
    <property type="protein sequence ID" value="KAG8445247.1"/>
    <property type="molecule type" value="Genomic_DNA"/>
</dbReference>
<comment type="subcellular location">
    <subcellularLocation>
        <location evidence="1">Cytoplasm</location>
    </subcellularLocation>
</comment>
<gene>
    <name evidence="6" type="ORF">GDO86_010142</name>
</gene>
<keyword evidence="7" id="KW-1185">Reference proteome</keyword>
<feature type="compositionally biased region" description="Basic and acidic residues" evidence="5">
    <location>
        <begin position="157"/>
        <end position="167"/>
    </location>
</feature>
<feature type="region of interest" description="Disordered" evidence="5">
    <location>
        <begin position="147"/>
        <end position="167"/>
    </location>
</feature>
<name>A0A8T2JPA4_9PIPI</name>
<feature type="region of interest" description="Disordered" evidence="5">
    <location>
        <begin position="210"/>
        <end position="248"/>
    </location>
</feature>
<protein>
    <recommendedName>
        <fullName evidence="8">Myeloid leukemia factor 1</fullName>
    </recommendedName>
</protein>
<dbReference type="Pfam" id="PF10248">
    <property type="entry name" value="Mlf1IP"/>
    <property type="match status" value="1"/>
</dbReference>
<accession>A0A8T2JPA4</accession>
<evidence type="ECO:0000256" key="1">
    <source>
        <dbReference type="ARBA" id="ARBA00004496"/>
    </source>
</evidence>
<evidence type="ECO:0008006" key="8">
    <source>
        <dbReference type="Google" id="ProtNLM"/>
    </source>
</evidence>
<feature type="compositionally biased region" description="Low complexity" evidence="5">
    <location>
        <begin position="48"/>
        <end position="60"/>
    </location>
</feature>
<dbReference type="InterPro" id="IPR019376">
    <property type="entry name" value="Myeloid_leukemia_factor"/>
</dbReference>
<evidence type="ECO:0000313" key="6">
    <source>
        <dbReference type="EMBL" id="KAG8445247.1"/>
    </source>
</evidence>
<sequence length="265" mass="30199">MFGGFLRDFEEDPFFSDPFSAHQEHVRQMMRSFSDPFGRDPFHSITDGRSQGQRGQTGSQVALRDDHRASSLTSIPFDSFSGMRSEFKDRFHSMDSMMANMRNRMTDMRRNFEGLSESPNVHSFSSSSVMTYSKKGDEPAKVFQATSQTRRAPGGIKETKKAVRDSESGLEKMAIGHHIKDRGHIIQKSKNNKTGDQELNQEFLNLDESEGPSFDHEWQSKTSKFRPTKEPCSLEAPKHKSVKHTAIKHQPQLPARERCISKLVI</sequence>
<comment type="caution">
    <text evidence="6">The sequence shown here is derived from an EMBL/GenBank/DDBJ whole genome shotgun (WGS) entry which is preliminary data.</text>
</comment>
<dbReference type="PANTHER" id="PTHR13105">
    <property type="entry name" value="MYELOID LEUKEMIA FACTOR"/>
    <property type="match status" value="1"/>
</dbReference>
<evidence type="ECO:0000256" key="5">
    <source>
        <dbReference type="SAM" id="MobiDB-lite"/>
    </source>
</evidence>
<evidence type="ECO:0000256" key="3">
    <source>
        <dbReference type="ARBA" id="ARBA00022490"/>
    </source>
</evidence>
<feature type="region of interest" description="Disordered" evidence="5">
    <location>
        <begin position="37"/>
        <end position="67"/>
    </location>
</feature>